<comment type="caution">
    <text evidence="2">The sequence shown here is derived from an EMBL/GenBank/DDBJ whole genome shotgun (WGS) entry which is preliminary data.</text>
</comment>
<protein>
    <submittedName>
        <fullName evidence="2">Ketopantoate reductase family protein</fullName>
    </submittedName>
</protein>
<dbReference type="Gene3D" id="1.10.1040.10">
    <property type="entry name" value="N-(1-d-carboxylethyl)-l-norvaline Dehydrogenase, domain 2"/>
    <property type="match status" value="1"/>
</dbReference>
<feature type="domain" description="Ketopantoate reductase C-terminal" evidence="1">
    <location>
        <begin position="85"/>
        <end position="207"/>
    </location>
</feature>
<dbReference type="Gene3D" id="3.40.50.720">
    <property type="entry name" value="NAD(P)-binding Rossmann-like Domain"/>
    <property type="match status" value="1"/>
</dbReference>
<dbReference type="InterPro" id="IPR008927">
    <property type="entry name" value="6-PGluconate_DH-like_C_sf"/>
</dbReference>
<dbReference type="RefSeq" id="WP_377934643.1">
    <property type="nucleotide sequence ID" value="NZ_JBHUEA010000014.1"/>
</dbReference>
<feature type="non-terminal residue" evidence="2">
    <location>
        <position position="1"/>
    </location>
</feature>
<proteinExistence type="predicted"/>
<organism evidence="2 3">
    <name type="scientific">Amnibacterium endophyticum</name>
    <dbReference type="NCBI Taxonomy" id="2109337"/>
    <lineage>
        <taxon>Bacteria</taxon>
        <taxon>Bacillati</taxon>
        <taxon>Actinomycetota</taxon>
        <taxon>Actinomycetes</taxon>
        <taxon>Micrococcales</taxon>
        <taxon>Microbacteriaceae</taxon>
        <taxon>Amnibacterium</taxon>
    </lineage>
</organism>
<dbReference type="Pfam" id="PF08546">
    <property type="entry name" value="ApbA_C"/>
    <property type="match status" value="1"/>
</dbReference>
<gene>
    <name evidence="2" type="ORF">ACFSBI_10350</name>
</gene>
<accession>A0ABW4LFL9</accession>
<reference evidence="3" key="1">
    <citation type="journal article" date="2019" name="Int. J. Syst. Evol. Microbiol.">
        <title>The Global Catalogue of Microorganisms (GCM) 10K type strain sequencing project: providing services to taxonomists for standard genome sequencing and annotation.</title>
        <authorList>
            <consortium name="The Broad Institute Genomics Platform"/>
            <consortium name="The Broad Institute Genome Sequencing Center for Infectious Disease"/>
            <person name="Wu L."/>
            <person name="Ma J."/>
        </authorList>
    </citation>
    <scope>NUCLEOTIDE SEQUENCE [LARGE SCALE GENOMIC DNA]</scope>
    <source>
        <strain evidence="3">CGMCC 1.12471</strain>
    </source>
</reference>
<dbReference type="Proteomes" id="UP001597347">
    <property type="component" value="Unassembled WGS sequence"/>
</dbReference>
<evidence type="ECO:0000313" key="2">
    <source>
        <dbReference type="EMBL" id="MFD1721954.1"/>
    </source>
</evidence>
<dbReference type="InterPro" id="IPR013328">
    <property type="entry name" value="6PGD_dom2"/>
</dbReference>
<dbReference type="PANTHER" id="PTHR21708:SF26">
    <property type="entry name" value="2-DEHYDROPANTOATE 2-REDUCTASE"/>
    <property type="match status" value="1"/>
</dbReference>
<keyword evidence="3" id="KW-1185">Reference proteome</keyword>
<dbReference type="PANTHER" id="PTHR21708">
    <property type="entry name" value="PROBABLE 2-DEHYDROPANTOATE 2-REDUCTASE"/>
    <property type="match status" value="1"/>
</dbReference>
<sequence length="209" mass="21457">GAAAGAAARVVAQNGVEHAERVAPFAGAAPVVPLLAYTPAERRGPGLAVLTRPGGREAVVPDDAPSREVAGLLGPGGLAVETAADFRSAAWRKLVLNTASMTATTLTDRPMDVLREPAVAAFAERLLAEVVAAGRSAGARLADDLPRESVAWLQSMPDGTTTSMLQDRRAGRPLEHEAVQGAALRAADRAGLPAPLLRSVTALLSALRP</sequence>
<dbReference type="SUPFAM" id="SSF48179">
    <property type="entry name" value="6-phosphogluconate dehydrogenase C-terminal domain-like"/>
    <property type="match status" value="1"/>
</dbReference>
<evidence type="ECO:0000259" key="1">
    <source>
        <dbReference type="Pfam" id="PF08546"/>
    </source>
</evidence>
<dbReference type="InterPro" id="IPR013752">
    <property type="entry name" value="KPA_reductase"/>
</dbReference>
<dbReference type="EMBL" id="JBHUEA010000014">
    <property type="protein sequence ID" value="MFD1721954.1"/>
    <property type="molecule type" value="Genomic_DNA"/>
</dbReference>
<evidence type="ECO:0000313" key="3">
    <source>
        <dbReference type="Proteomes" id="UP001597347"/>
    </source>
</evidence>
<dbReference type="InterPro" id="IPR051402">
    <property type="entry name" value="KPR-Related"/>
</dbReference>
<name>A0ABW4LFL9_9MICO</name>